<dbReference type="STRING" id="234267.Acid_6577"/>
<feature type="compositionally biased region" description="Low complexity" evidence="1">
    <location>
        <begin position="9"/>
        <end position="23"/>
    </location>
</feature>
<feature type="domain" description="BACON" evidence="3">
    <location>
        <begin position="1991"/>
        <end position="2064"/>
    </location>
</feature>
<accession>Q01S71</accession>
<dbReference type="InterPro" id="IPR013783">
    <property type="entry name" value="Ig-like_fold"/>
</dbReference>
<dbReference type="eggNOG" id="COG1470">
    <property type="taxonomic scope" value="Bacteria"/>
</dbReference>
<proteinExistence type="predicted"/>
<feature type="region of interest" description="Disordered" evidence="1">
    <location>
        <begin position="1"/>
        <end position="27"/>
    </location>
</feature>
<sequence length="2627" mass="260902">MLQAQVSLSPNTANAASNGNNNSVQVIDPQSVPWTASSNQDWLTITPPAKGSGNSTINYTVAGNPAGTSRIAILTVTPTTGTAATLTVTQFAGALSISPSSANIVADGGTGTITVSTEDSSLQWTAVSNQPWLTITSGASGVGPGPIQWSAANADNNSRIATITVTPMGGVGQIFTLNQEAANNPNFTVSPSNATADAGGITSTAQVTADSTLTWTATSDQPWLVVVSGSPGSGNGTVKYTAAPNPAATSRTSTITFNPNRGTRQFLVVTQSGGTLVVNPSSANVSADGGPGTFSLTTSLQWSVTSNQTWLTVTPPAAGTASATVGWSAAPNTGNAGRSGVLTITASGVASQTFTVNQAAAPVGTISVNPSAVSVPASISNGSTQVTATANLSWTAATDSPSWLTVTSSTNATGSGVLQFRALGNPTASPRTGTITLTPTTGTSATLVITQAATQVSITPTSASVLGSGGTGSFTFTTNNSTQVWRAVSDLIWLTLTTPASGTADATMSWAAAANPSGDSRTAHITITPDGGSPLVFTVTQQGLSGTITASPLSLSFSYQLLGAQPTDTQLTLTSPGAALPFTVGAGTASGGNWLAVSNNSQTLPAVVNISVNTAGLVAGVYQGTITVASPLATNSPVSIPVTLTVTPAPTITSQPNQLNFSFQKNGPPPAVQTITLATSGPQLDYTIVPDPTAPWLTATGPGPAPSTLTVSVSPSSLQPGNYHATIRLNAAAAGNSPLLIPVSLMVSEAPALIVSPSSLSVSYRQLQPLPQPVHLSVTSSGANVSFSASVSPATGWLSVASITPLNLVTGQTPGDVRLAIDPTGLAPGTYQSSIVLTSGDAGNSPLTVPVTLTVRAAAAITANPQQLTFTLTQGDTTPQTRSIALSSDPSVAFTAAASTSPSGNWLAVQSSGNQTPASLTVTISGGTLAPGTYNGSVVVTSAQIQSPVTIPVTLTVSAIPRLTVVQTQLGFTYQLLSGPPPPPQFVIVGTSNLTFAPVTATVSTATGGNWLFAPDGIITPGLIGVAVDPSHLTAGTYNGTVTLNSTGYQSVSIQVTLLVTGAPALTAAPTSLTFNYQVGSTTPLPPQTVSLGSSSGALRFSVAPAPGSSWITVTGGGQTPATFSVAVNPTGLAAGAYDGSVLVTSAGAANSPLVIPVHFTLTAATIVSANPASLNFTYTQQGSVPASQPLIIFSSQPTQPLPFSTSITQGESWLLVSGNGPTPGNLQISINPNGLIPGHYSASILINAPGAANSLSIPVALTVVAASQILTSPSQFVFSYQTSGELPANQVLTVTSSASDFAAAATAATTSGGNWLTVTGGGTTPTVFSLIANPSGLAPGTYTGSVTLSGAGAGNSPLTIPVSLVVAAAPVLRSAPGQLTFSYQIGAPSPASSPLQITSSGDQLAFQVSAATAAGGAWLSVDSGATTPATLNVTVNPAGLTPGTYPGTISLTSLGGNSPFLIPATLTVSTSTALSASPAAIQFVAQEGGTAPVPQVVQLDSGGTQIAVNYVVSSATPWLTFSGSPTSPGMLTIAASSTGLAAGHYTGVVLVQSDFASNSPLSIPVTFEVSARPVLTVATPILRYNFDMLGPKPGPQAFNVNSSGGAQNFTISVVPGAAWLFASGNATTPAPVSVTVDPGVLGVGEYAGTVLITPSGSGTPIQVQVILTISSAPVLTAQPTELAFAYQINGPLPNARSLVITSDRGTPNVLLGTQLFSGGNWLLLSGGGLTPAAVTAAVNPAGLAVGVYREEILVMADGVANSPLLIPVTLTVSAAPTLITSPSTLSFAGQVSGAAPPNQQLTLTSSDGTPIPITSSVVSNGTWLTITSSDTNTPSTLTIAANAAGLSAGVYQASIVISSPGVGNSPLIIPVTLTVAAAQSPTEIGAPILTVSQPVVVFSFGVGGSQPPSVQLGVSTIGTQTTFQTDVAPGAPWLTAAGSGPTPSSIQISVNPAGLPAGSFHGTILVTSPTAANGVLIVPVDLIVSGSPLLSASPASLTFSGGSNSAYPPQTVQVASSLQSLSFSATSSPATPWLSVTGGGSTPQGIIVSVNAASLSPGTYQGSIQLIAAGAANSPLTIPVSLVVSAAASLQANPSPVNFTTKPGGTPPPPQTVGVTLSGQPATNIRSGVAPGVPWLSIQNASGGSINVVADPAGLLPGTYNGSVVVAADGAANSPLTIPVTLVVGGSPEFDISQESLAFTAVTAQSQPISTTITMTTGQNPPVSFSLSVTASTWLSITPLSGTTPTTSTITVDPTGLRAGNYSGSVIVSSSGNVIRTIPVNLTVADAPTFTVSPPLLEFAYSHGGSAPPPVNVYIGRFGADISVTAATSVPWLTVSPTTPTTSGPIKVQVVPTGLAAGIYQGTILLSLTNSPAVAKQIPVTLYVDQPANPRIYTVSNGMSFLDAPLTPGLIFSIFGTGLGPATPAPMVLQSDQTLSQSIAGVQVLVNGIPCPLLYVSSVQLNAIAPYSLFKTSSARVAVSYLGTLSDEVPVNVSSSSPGLFSFPPTGTGPGAILNQDQSVNTRANPAAKGTIISLFGGGGGQTSPPGIDGLVTTADLMPKLLLPVTVTIGGVAATDIQYAGAAPGFPAGGLQVNVRIPASVASGDLPVIMKIGDTTSQSGLLVTVK</sequence>
<dbReference type="eggNOG" id="COG3210">
    <property type="taxonomic scope" value="Bacteria"/>
</dbReference>
<feature type="domain" description="BACON" evidence="3">
    <location>
        <begin position="456"/>
        <end position="543"/>
    </location>
</feature>
<dbReference type="Gene3D" id="2.60.40.10">
    <property type="entry name" value="Immunoglobulins"/>
    <property type="match status" value="6"/>
</dbReference>
<name>Q01S71_SOLUE</name>
<organism evidence="4">
    <name type="scientific">Solibacter usitatus (strain Ellin6076)</name>
    <dbReference type="NCBI Taxonomy" id="234267"/>
    <lineage>
        <taxon>Bacteria</taxon>
        <taxon>Pseudomonadati</taxon>
        <taxon>Acidobacteriota</taxon>
        <taxon>Terriglobia</taxon>
        <taxon>Bryobacterales</taxon>
        <taxon>Solibacteraceae</taxon>
        <taxon>Candidatus Solibacter</taxon>
    </lineage>
</organism>
<feature type="domain" description="BACON" evidence="2">
    <location>
        <begin position="214"/>
        <end position="271"/>
    </location>
</feature>
<dbReference type="Pfam" id="PF13004">
    <property type="entry name" value="BACON"/>
    <property type="match status" value="4"/>
</dbReference>
<protein>
    <recommendedName>
        <fullName evidence="2 3">BACON domain-containing protein</fullName>
    </recommendedName>
</protein>
<evidence type="ECO:0000259" key="2">
    <source>
        <dbReference type="Pfam" id="PF13004"/>
    </source>
</evidence>
<dbReference type="KEGG" id="sus:Acid_6577"/>
<dbReference type="InterPro" id="IPR017803">
    <property type="entry name" value="CHP03437_C"/>
</dbReference>
<reference evidence="4" key="1">
    <citation type="submission" date="2006-10" db="EMBL/GenBank/DDBJ databases">
        <title>Complete sequence of Solibacter usitatus Ellin6076.</title>
        <authorList>
            <consortium name="US DOE Joint Genome Institute"/>
            <person name="Copeland A."/>
            <person name="Lucas S."/>
            <person name="Lapidus A."/>
            <person name="Barry K."/>
            <person name="Detter J.C."/>
            <person name="Glavina del Rio T."/>
            <person name="Hammon N."/>
            <person name="Israni S."/>
            <person name="Dalin E."/>
            <person name="Tice H."/>
            <person name="Pitluck S."/>
            <person name="Thompson L.S."/>
            <person name="Brettin T."/>
            <person name="Bruce D."/>
            <person name="Han C."/>
            <person name="Tapia R."/>
            <person name="Gilna P."/>
            <person name="Schmutz J."/>
            <person name="Larimer F."/>
            <person name="Land M."/>
            <person name="Hauser L."/>
            <person name="Kyrpides N."/>
            <person name="Mikhailova N."/>
            <person name="Janssen P.H."/>
            <person name="Kuske C.R."/>
            <person name="Richardson P."/>
        </authorList>
    </citation>
    <scope>NUCLEOTIDE SEQUENCE</scope>
    <source>
        <strain evidence="4">Ellin6076</strain>
    </source>
</reference>
<feature type="domain" description="BACON" evidence="2">
    <location>
        <begin position="396"/>
        <end position="452"/>
    </location>
</feature>
<evidence type="ECO:0000259" key="3">
    <source>
        <dbReference type="Pfam" id="PF19190"/>
    </source>
</evidence>
<dbReference type="InterPro" id="IPR024361">
    <property type="entry name" value="BACON"/>
</dbReference>
<feature type="domain" description="BACON" evidence="2">
    <location>
        <begin position="302"/>
        <end position="359"/>
    </location>
</feature>
<evidence type="ECO:0000313" key="4">
    <source>
        <dbReference type="EMBL" id="ABJ87499.1"/>
    </source>
</evidence>
<dbReference type="Pfam" id="PF19190">
    <property type="entry name" value="BACON_2"/>
    <property type="match status" value="4"/>
</dbReference>
<dbReference type="HOGENOM" id="CLU_227726_0_0_0"/>
<gene>
    <name evidence="4" type="ordered locus">Acid_6577</name>
</gene>
<dbReference type="InParanoid" id="Q01S71"/>
<feature type="domain" description="BACON" evidence="2">
    <location>
        <begin position="33"/>
        <end position="90"/>
    </location>
</feature>
<dbReference type="NCBIfam" id="TIGR03437">
    <property type="entry name" value="Soli_cterm"/>
    <property type="match status" value="1"/>
</dbReference>
<evidence type="ECO:0000256" key="1">
    <source>
        <dbReference type="SAM" id="MobiDB-lite"/>
    </source>
</evidence>
<feature type="domain" description="BACON" evidence="3">
    <location>
        <begin position="2191"/>
        <end position="2277"/>
    </location>
</feature>
<feature type="domain" description="BACON" evidence="3">
    <location>
        <begin position="95"/>
        <end position="180"/>
    </location>
</feature>
<dbReference type="EMBL" id="CP000473">
    <property type="protein sequence ID" value="ABJ87499.1"/>
    <property type="molecule type" value="Genomic_DNA"/>
</dbReference>
<dbReference type="CDD" id="cd14948">
    <property type="entry name" value="BACON"/>
    <property type="match status" value="5"/>
</dbReference>